<evidence type="ECO:0000313" key="8">
    <source>
        <dbReference type="Proteomes" id="UP000306628"/>
    </source>
</evidence>
<evidence type="ECO:0000256" key="3">
    <source>
        <dbReference type="ARBA" id="ARBA00023136"/>
    </source>
</evidence>
<dbReference type="PANTHER" id="PTHR43649:SF33">
    <property type="entry name" value="POLYGALACTURONAN_RHAMNOGALACTURONAN-BINDING PROTEIN YTCQ"/>
    <property type="match status" value="1"/>
</dbReference>
<keyword evidence="4" id="KW-0564">Palmitate</keyword>
<gene>
    <name evidence="7" type="ORF">ETD85_11150</name>
</gene>
<keyword evidence="5" id="KW-0449">Lipoprotein</keyword>
<keyword evidence="3" id="KW-0472">Membrane</keyword>
<comment type="caution">
    <text evidence="7">The sequence shown here is derived from an EMBL/GenBank/DDBJ whole genome shotgun (WGS) entry which is preliminary data.</text>
</comment>
<dbReference type="InterPro" id="IPR006059">
    <property type="entry name" value="SBP"/>
</dbReference>
<dbReference type="Gene3D" id="3.40.190.10">
    <property type="entry name" value="Periplasmic binding protein-like II"/>
    <property type="match status" value="2"/>
</dbReference>
<dbReference type="Pfam" id="PF01547">
    <property type="entry name" value="SBP_bac_1"/>
    <property type="match status" value="1"/>
</dbReference>
<feature type="region of interest" description="Disordered" evidence="6">
    <location>
        <begin position="25"/>
        <end position="44"/>
    </location>
</feature>
<dbReference type="InterPro" id="IPR050490">
    <property type="entry name" value="Bact_solute-bd_prot1"/>
</dbReference>
<dbReference type="PANTHER" id="PTHR43649">
    <property type="entry name" value="ARABINOSE-BINDING PROTEIN-RELATED"/>
    <property type="match status" value="1"/>
</dbReference>
<evidence type="ECO:0000256" key="1">
    <source>
        <dbReference type="ARBA" id="ARBA00022475"/>
    </source>
</evidence>
<dbReference type="SUPFAM" id="SSF53850">
    <property type="entry name" value="Periplasmic binding protein-like II"/>
    <property type="match status" value="1"/>
</dbReference>
<dbReference type="AlphaFoldDB" id="A0A5S4GU23"/>
<keyword evidence="1" id="KW-1003">Cell membrane</keyword>
<sequence>MDKQRKALTGVALVTVFLITACGGGTSQSETSPSASAPADPGKVTGEITVLTNRTDMVTDGTLEKYAAEFNKVYPQVKVKFDGITDYEGEVKIRMNTENYGDVLLIPSTISRDDYPKFFSSLGPAAELSKKYQFTEKGTVQGTVYGLTSFAVVNGFVYNKDVWTKAGVTEWPKTPDEFLTALQAVKDKTGVIPYYTNYKDGWPLSGWQGAVGSISCDPKANDKLATSDNPWAAGSDLNVSDTLLFNIVSRKLSEPDPTTTNWEDSKGMLANGKISSMFLGSWSIAQMQDAAKKAGKSADTIGYMPFPTQVNGKFCAPTTPDYVYAVNKHSKQQQAARAWIDWLLDKSTFTGDIQGISSVRGAALPSALKPFEEAGVQVFELSQAEAGKVTTIDNAAEVGLTKPEYRQHLVDIARGAAKGDLNGDFGTLAKKWAEAVALGG</sequence>
<proteinExistence type="predicted"/>
<dbReference type="Proteomes" id="UP000306628">
    <property type="component" value="Unassembled WGS sequence"/>
</dbReference>
<keyword evidence="8" id="KW-1185">Reference proteome</keyword>
<name>A0A5S4GU23_9ACTN</name>
<reference evidence="7 8" key="1">
    <citation type="submission" date="2019-05" db="EMBL/GenBank/DDBJ databases">
        <title>Draft genome sequence of Nonomuraea zeae DSM 100528.</title>
        <authorList>
            <person name="Saricaoglu S."/>
            <person name="Isik K."/>
        </authorList>
    </citation>
    <scope>NUCLEOTIDE SEQUENCE [LARGE SCALE GENOMIC DNA]</scope>
    <source>
        <strain evidence="7 8">DSM 100528</strain>
    </source>
</reference>
<accession>A0A5S4GU23</accession>
<dbReference type="RefSeq" id="WP_138689574.1">
    <property type="nucleotide sequence ID" value="NZ_JBHSAZ010000076.1"/>
</dbReference>
<dbReference type="OrthoDB" id="2060074at2"/>
<organism evidence="7 8">
    <name type="scientific">Nonomuraea zeae</name>
    <dbReference type="NCBI Taxonomy" id="1642303"/>
    <lineage>
        <taxon>Bacteria</taxon>
        <taxon>Bacillati</taxon>
        <taxon>Actinomycetota</taxon>
        <taxon>Actinomycetes</taxon>
        <taxon>Streptosporangiales</taxon>
        <taxon>Streptosporangiaceae</taxon>
        <taxon>Nonomuraea</taxon>
    </lineage>
</organism>
<evidence type="ECO:0000256" key="2">
    <source>
        <dbReference type="ARBA" id="ARBA00022729"/>
    </source>
</evidence>
<evidence type="ECO:0000256" key="5">
    <source>
        <dbReference type="ARBA" id="ARBA00023288"/>
    </source>
</evidence>
<protein>
    <submittedName>
        <fullName evidence="7">Extracellular solute-binding protein</fullName>
    </submittedName>
</protein>
<evidence type="ECO:0000256" key="4">
    <source>
        <dbReference type="ARBA" id="ARBA00023139"/>
    </source>
</evidence>
<dbReference type="EMBL" id="VCKX01000025">
    <property type="protein sequence ID" value="TMR36349.1"/>
    <property type="molecule type" value="Genomic_DNA"/>
</dbReference>
<dbReference type="PROSITE" id="PS51257">
    <property type="entry name" value="PROKAR_LIPOPROTEIN"/>
    <property type="match status" value="1"/>
</dbReference>
<evidence type="ECO:0000313" key="7">
    <source>
        <dbReference type="EMBL" id="TMR36349.1"/>
    </source>
</evidence>
<evidence type="ECO:0000256" key="6">
    <source>
        <dbReference type="SAM" id="MobiDB-lite"/>
    </source>
</evidence>
<keyword evidence="2" id="KW-0732">Signal</keyword>